<evidence type="ECO:0000256" key="1">
    <source>
        <dbReference type="SAM" id="SignalP"/>
    </source>
</evidence>
<dbReference type="PANTHER" id="PTHR21131:SF0">
    <property type="entry name" value="GEO10195P1-RELATED"/>
    <property type="match status" value="1"/>
</dbReference>
<sequence length="111" mass="11975">MMRRLIQASAALAVVMSMAGAASAREPSGPGRPCGGVAGFRCAPGLTCQLESRRGTDRMGVCVRPRDDRVMCPMIFRPVCGRDGRTYSNDCMMRAAGVRLRHQGACRGRSR</sequence>
<feature type="domain" description="Kazal-like" evidence="2">
    <location>
        <begin position="56"/>
        <end position="108"/>
    </location>
</feature>
<dbReference type="SUPFAM" id="SSF100895">
    <property type="entry name" value="Kazal-type serine protease inhibitors"/>
    <property type="match status" value="1"/>
</dbReference>
<dbReference type="PROSITE" id="PS51465">
    <property type="entry name" value="KAZAL_2"/>
    <property type="match status" value="1"/>
</dbReference>
<keyword evidence="4" id="KW-1185">Reference proteome</keyword>
<dbReference type="CDD" id="cd00104">
    <property type="entry name" value="KAZAL_FS"/>
    <property type="match status" value="1"/>
</dbReference>
<evidence type="ECO:0000313" key="4">
    <source>
        <dbReference type="Proteomes" id="UP000295122"/>
    </source>
</evidence>
<gene>
    <name evidence="3" type="ORF">EV668_1768</name>
</gene>
<dbReference type="SMART" id="SM00280">
    <property type="entry name" value="KAZAL"/>
    <property type="match status" value="1"/>
</dbReference>
<protein>
    <submittedName>
        <fullName evidence="3">Kazal-type serine protease inhibitor-like protein</fullName>
    </submittedName>
</protein>
<dbReference type="InterPro" id="IPR036058">
    <property type="entry name" value="Kazal_dom_sf"/>
</dbReference>
<dbReference type="AlphaFoldDB" id="A0A4R7C819"/>
<organism evidence="3 4">
    <name type="scientific">Enterovirga rhinocerotis</name>
    <dbReference type="NCBI Taxonomy" id="1339210"/>
    <lineage>
        <taxon>Bacteria</taxon>
        <taxon>Pseudomonadati</taxon>
        <taxon>Pseudomonadota</taxon>
        <taxon>Alphaproteobacteria</taxon>
        <taxon>Hyphomicrobiales</taxon>
        <taxon>Methylobacteriaceae</taxon>
        <taxon>Enterovirga</taxon>
    </lineage>
</organism>
<dbReference type="InterPro" id="IPR002350">
    <property type="entry name" value="Kazal_dom"/>
</dbReference>
<comment type="caution">
    <text evidence="3">The sequence shown here is derived from an EMBL/GenBank/DDBJ whole genome shotgun (WGS) entry which is preliminary data.</text>
</comment>
<name>A0A4R7C819_9HYPH</name>
<evidence type="ECO:0000259" key="2">
    <source>
        <dbReference type="PROSITE" id="PS51465"/>
    </source>
</evidence>
<reference evidence="3 4" key="1">
    <citation type="submission" date="2019-03" db="EMBL/GenBank/DDBJ databases">
        <title>Genomic Encyclopedia of Type Strains, Phase IV (KMG-IV): sequencing the most valuable type-strain genomes for metagenomic binning, comparative biology and taxonomic classification.</title>
        <authorList>
            <person name="Goeker M."/>
        </authorList>
    </citation>
    <scope>NUCLEOTIDE SEQUENCE [LARGE SCALE GENOMIC DNA]</scope>
    <source>
        <strain evidence="3 4">DSM 25903</strain>
    </source>
</reference>
<dbReference type="Proteomes" id="UP000295122">
    <property type="component" value="Unassembled WGS sequence"/>
</dbReference>
<keyword evidence="1" id="KW-0732">Signal</keyword>
<dbReference type="EMBL" id="SNZR01000011">
    <property type="protein sequence ID" value="TDR94481.1"/>
    <property type="molecule type" value="Genomic_DNA"/>
</dbReference>
<feature type="signal peptide" evidence="1">
    <location>
        <begin position="1"/>
        <end position="24"/>
    </location>
</feature>
<dbReference type="PANTHER" id="PTHR21131">
    <property type="entry name" value="SERINE-TYPE ENDOPEPTIDASE INHIBITOR"/>
    <property type="match status" value="1"/>
</dbReference>
<dbReference type="Pfam" id="PF00050">
    <property type="entry name" value="Kazal_1"/>
    <property type="match status" value="1"/>
</dbReference>
<dbReference type="Gene3D" id="3.30.60.30">
    <property type="match status" value="1"/>
</dbReference>
<evidence type="ECO:0000313" key="3">
    <source>
        <dbReference type="EMBL" id="TDR94481.1"/>
    </source>
</evidence>
<proteinExistence type="predicted"/>
<dbReference type="InterPro" id="IPR053265">
    <property type="entry name" value="Serpin"/>
</dbReference>
<accession>A0A4R7C819</accession>
<feature type="chain" id="PRO_5020639762" evidence="1">
    <location>
        <begin position="25"/>
        <end position="111"/>
    </location>
</feature>